<evidence type="ECO:0000256" key="1">
    <source>
        <dbReference type="SAM" id="MobiDB-lite"/>
    </source>
</evidence>
<protein>
    <submittedName>
        <fullName evidence="3">Helicase domain protein</fullName>
    </submittedName>
</protein>
<dbReference type="InterPro" id="IPR005114">
    <property type="entry name" value="Helicase_assoc"/>
</dbReference>
<evidence type="ECO:0000259" key="2">
    <source>
        <dbReference type="Pfam" id="PF03457"/>
    </source>
</evidence>
<name>A0A9K3PHU6_9STRA</name>
<keyword evidence="4" id="KW-1185">Reference proteome</keyword>
<dbReference type="GO" id="GO:0004386">
    <property type="term" value="F:helicase activity"/>
    <property type="evidence" value="ECO:0007669"/>
    <property type="project" value="UniProtKB-KW"/>
</dbReference>
<comment type="caution">
    <text evidence="3">The sequence shown here is derived from an EMBL/GenBank/DDBJ whole genome shotgun (WGS) entry which is preliminary data.</text>
</comment>
<dbReference type="Proteomes" id="UP000693970">
    <property type="component" value="Unassembled WGS sequence"/>
</dbReference>
<reference evidence="3" key="1">
    <citation type="journal article" date="2021" name="Sci. Rep.">
        <title>Diploid genomic architecture of Nitzschia inconspicua, an elite biomass production diatom.</title>
        <authorList>
            <person name="Oliver A."/>
            <person name="Podell S."/>
            <person name="Pinowska A."/>
            <person name="Traller J.C."/>
            <person name="Smith S.R."/>
            <person name="McClure R."/>
            <person name="Beliaev A."/>
            <person name="Bohutskyi P."/>
            <person name="Hill E.A."/>
            <person name="Rabines A."/>
            <person name="Zheng H."/>
            <person name="Allen L.Z."/>
            <person name="Kuo A."/>
            <person name="Grigoriev I.V."/>
            <person name="Allen A.E."/>
            <person name="Hazlebeck D."/>
            <person name="Allen E.E."/>
        </authorList>
    </citation>
    <scope>NUCLEOTIDE SEQUENCE</scope>
    <source>
        <strain evidence="3">Hildebrandi</strain>
    </source>
</reference>
<keyword evidence="3" id="KW-0347">Helicase</keyword>
<keyword evidence="3" id="KW-0378">Hydrolase</keyword>
<feature type="region of interest" description="Disordered" evidence="1">
    <location>
        <begin position="150"/>
        <end position="191"/>
    </location>
</feature>
<dbReference type="PANTHER" id="PTHR33418:SF1">
    <property type="entry name" value="HELICASE-ASSOCIATED DOMAIN-CONTAINING PROTEIN"/>
    <property type="match status" value="1"/>
</dbReference>
<feature type="compositionally biased region" description="Acidic residues" evidence="1">
    <location>
        <begin position="170"/>
        <end position="179"/>
    </location>
</feature>
<dbReference type="Pfam" id="PF03457">
    <property type="entry name" value="HA"/>
    <property type="match status" value="2"/>
</dbReference>
<dbReference type="EMBL" id="JAGRRH010000020">
    <property type="protein sequence ID" value="KAG7347770.1"/>
    <property type="molecule type" value="Genomic_DNA"/>
</dbReference>
<organism evidence="3 4">
    <name type="scientific">Nitzschia inconspicua</name>
    <dbReference type="NCBI Taxonomy" id="303405"/>
    <lineage>
        <taxon>Eukaryota</taxon>
        <taxon>Sar</taxon>
        <taxon>Stramenopiles</taxon>
        <taxon>Ochrophyta</taxon>
        <taxon>Bacillariophyta</taxon>
        <taxon>Bacillariophyceae</taxon>
        <taxon>Bacillariophycidae</taxon>
        <taxon>Bacillariales</taxon>
        <taxon>Bacillariaceae</taxon>
        <taxon>Nitzschia</taxon>
    </lineage>
</organism>
<dbReference type="AlphaFoldDB" id="A0A9K3PHU6"/>
<gene>
    <name evidence="3" type="ORF">IV203_016475</name>
</gene>
<keyword evidence="3" id="KW-0547">Nucleotide-binding</keyword>
<dbReference type="OrthoDB" id="498381at2759"/>
<feature type="domain" description="Helicase-associated" evidence="2">
    <location>
        <begin position="197"/>
        <end position="263"/>
    </location>
</feature>
<feature type="domain" description="Helicase-associated" evidence="2">
    <location>
        <begin position="270"/>
        <end position="336"/>
    </location>
</feature>
<reference evidence="3" key="2">
    <citation type="submission" date="2021-04" db="EMBL/GenBank/DDBJ databases">
        <authorList>
            <person name="Podell S."/>
        </authorList>
    </citation>
    <scope>NUCLEOTIDE SEQUENCE</scope>
    <source>
        <strain evidence="3">Hildebrandi</strain>
    </source>
</reference>
<sequence length="411" mass="47086">MMPAILPSSGIRPRSASEQDFSWLDNMDLVDAIMAESLSTPSNVQNFQQANIIPDAIPNTDLQDEYSLPMPAITAEDITDFLFDLESFEQPNENMNESQALSVSRDMFEPIPLVDINNRYAVINQNDQDKNTKFVVPKADFSWMTPNSAENSASNFSDNMHRVSPASQNGEEDSSSSDEEQSHQGGYNPKFRGYQCDQWQERYAELFEFHNQNGHSSVPHTDSANRRLARWVKRQRYQYKLRQEGKPSAMTEERIQALERLGFVWDSHGAAFEDRLRELEEFKELHKHCNVPSNYKANSSLASWVKCQRRQYRLYREGKHSNITQARIDQLERMGFQFNLRITLLDVTADYVLLSGRKLVGGNRYPHLSLTCNESIVDTESSFRSINGTVLSSIVSSSPIQIAKRTDNLFE</sequence>
<evidence type="ECO:0000313" key="3">
    <source>
        <dbReference type="EMBL" id="KAG7347770.1"/>
    </source>
</evidence>
<evidence type="ECO:0000313" key="4">
    <source>
        <dbReference type="Proteomes" id="UP000693970"/>
    </source>
</evidence>
<dbReference type="PANTHER" id="PTHR33418">
    <property type="entry name" value="HELICASE-ASSOCIATED"/>
    <property type="match status" value="1"/>
</dbReference>
<proteinExistence type="predicted"/>
<accession>A0A9K3PHU6</accession>
<keyword evidence="3" id="KW-0067">ATP-binding</keyword>